<dbReference type="InterPro" id="IPR039254">
    <property type="entry name" value="Rds1"/>
</dbReference>
<dbReference type="Pfam" id="PF13668">
    <property type="entry name" value="Ferritin_2"/>
    <property type="match status" value="1"/>
</dbReference>
<dbReference type="InterPro" id="IPR009078">
    <property type="entry name" value="Ferritin-like_SF"/>
</dbReference>
<dbReference type="SUPFAM" id="SSF47240">
    <property type="entry name" value="Ferritin-like"/>
    <property type="match status" value="1"/>
</dbReference>
<sequence>MKRLLHGALAKFDQAAFDSAGFPSFVRPRFAQIAGHEQVHVNFLSTALGAKATKPCVYNFPYTDVKSFVALSQVFEGVGVSAYTGAARLISNKDYLTAASSVLATEARHASWVAAAVNNYSGWGEAFDTPLDLDEVYTVAATVIKSCPSTNPTLPVHAFPPLSLGHVTAGSRARVEHTAAKTPTHVAFFSGLDKIFVPIDGNSHVVVPQGLNGQVYAVATTSLTEADDSTIVAGPAVLDFENDPEGRPLVRLVGTN</sequence>
<reference evidence="1" key="1">
    <citation type="submission" date="2020-11" db="EMBL/GenBank/DDBJ databases">
        <authorList>
            <consortium name="DOE Joint Genome Institute"/>
            <person name="Ahrendt S."/>
            <person name="Riley R."/>
            <person name="Andreopoulos W."/>
            <person name="LaButti K."/>
            <person name="Pangilinan J."/>
            <person name="Ruiz-duenas F.J."/>
            <person name="Barrasa J.M."/>
            <person name="Sanchez-Garcia M."/>
            <person name="Camarero S."/>
            <person name="Miyauchi S."/>
            <person name="Serrano A."/>
            <person name="Linde D."/>
            <person name="Babiker R."/>
            <person name="Drula E."/>
            <person name="Ayuso-Fernandez I."/>
            <person name="Pacheco R."/>
            <person name="Padilla G."/>
            <person name="Ferreira P."/>
            <person name="Barriuso J."/>
            <person name="Kellner H."/>
            <person name="Castanera R."/>
            <person name="Alfaro M."/>
            <person name="Ramirez L."/>
            <person name="Pisabarro A.G."/>
            <person name="Kuo A."/>
            <person name="Tritt A."/>
            <person name="Lipzen A."/>
            <person name="He G."/>
            <person name="Yan M."/>
            <person name="Ng V."/>
            <person name="Cullen D."/>
            <person name="Martin F."/>
            <person name="Rosso M.-N."/>
            <person name="Henrissat B."/>
            <person name="Hibbett D."/>
            <person name="Martinez A.T."/>
            <person name="Grigoriev I.V."/>
        </authorList>
    </citation>
    <scope>NUCLEOTIDE SEQUENCE</scope>
    <source>
        <strain evidence="1">AH 44721</strain>
    </source>
</reference>
<protein>
    <submittedName>
        <fullName evidence="1">Ferritin-like domain-containing protein</fullName>
    </submittedName>
</protein>
<evidence type="ECO:0000313" key="1">
    <source>
        <dbReference type="EMBL" id="KAF8907871.1"/>
    </source>
</evidence>
<comment type="caution">
    <text evidence="1">The sequence shown here is derived from an EMBL/GenBank/DDBJ whole genome shotgun (WGS) entry which is preliminary data.</text>
</comment>
<dbReference type="AlphaFoldDB" id="A0A9P5NY51"/>
<dbReference type="PANTHER" id="PTHR38705:SF1">
    <property type="entry name" value="PROTEIN RDS1"/>
    <property type="match status" value="1"/>
</dbReference>
<name>A0A9P5NY51_GYMJU</name>
<dbReference type="EMBL" id="JADNYJ010000013">
    <property type="protein sequence ID" value="KAF8907871.1"/>
    <property type="molecule type" value="Genomic_DNA"/>
</dbReference>
<accession>A0A9P5NY51</accession>
<dbReference type="Proteomes" id="UP000724874">
    <property type="component" value="Unassembled WGS sequence"/>
</dbReference>
<gene>
    <name evidence="1" type="ORF">CPB84DRAFT_1872651</name>
</gene>
<keyword evidence="2" id="KW-1185">Reference proteome</keyword>
<organism evidence="1 2">
    <name type="scientific">Gymnopilus junonius</name>
    <name type="common">Spectacular rustgill mushroom</name>
    <name type="synonym">Gymnopilus spectabilis subsp. junonius</name>
    <dbReference type="NCBI Taxonomy" id="109634"/>
    <lineage>
        <taxon>Eukaryota</taxon>
        <taxon>Fungi</taxon>
        <taxon>Dikarya</taxon>
        <taxon>Basidiomycota</taxon>
        <taxon>Agaricomycotina</taxon>
        <taxon>Agaricomycetes</taxon>
        <taxon>Agaricomycetidae</taxon>
        <taxon>Agaricales</taxon>
        <taxon>Agaricineae</taxon>
        <taxon>Hymenogastraceae</taxon>
        <taxon>Gymnopilus</taxon>
    </lineage>
</organism>
<evidence type="ECO:0000313" key="2">
    <source>
        <dbReference type="Proteomes" id="UP000724874"/>
    </source>
</evidence>
<dbReference type="OrthoDB" id="1001765at2759"/>
<dbReference type="PANTHER" id="PTHR38705">
    <property type="entry name" value="PROTEIN RDS1"/>
    <property type="match status" value="1"/>
</dbReference>
<proteinExistence type="predicted"/>